<evidence type="ECO:0000313" key="2">
    <source>
        <dbReference type="Proteomes" id="UP001597391"/>
    </source>
</evidence>
<dbReference type="EMBL" id="JBHUOP010000001">
    <property type="protein sequence ID" value="MFD2839564.1"/>
    <property type="molecule type" value="Genomic_DNA"/>
</dbReference>
<evidence type="ECO:0000313" key="1">
    <source>
        <dbReference type="EMBL" id="MFD2839564.1"/>
    </source>
</evidence>
<gene>
    <name evidence="1" type="ORF">ACFSYH_03165</name>
</gene>
<reference evidence="2" key="1">
    <citation type="journal article" date="2019" name="Int. J. Syst. Evol. Microbiol.">
        <title>The Global Catalogue of Microorganisms (GCM) 10K type strain sequencing project: providing services to taxonomists for standard genome sequencing and annotation.</title>
        <authorList>
            <consortium name="The Broad Institute Genomics Platform"/>
            <consortium name="The Broad Institute Genome Sequencing Center for Infectious Disease"/>
            <person name="Wu L."/>
            <person name="Ma J."/>
        </authorList>
    </citation>
    <scope>NUCLEOTIDE SEQUENCE [LARGE SCALE GENOMIC DNA]</scope>
    <source>
        <strain evidence="2">KCTC 33576</strain>
    </source>
</reference>
<sequence>MPSYRLILSVANLLGDVSPEQILPRSADALRKHVNVESFDLRITRGVPQLILRFTADDPVHARTASAQAHNEISSFIEVTRAQTLQRVHGRWEYI</sequence>
<proteinExistence type="predicted"/>
<organism evidence="1 2">
    <name type="scientific">Populibacterium corticicola</name>
    <dbReference type="NCBI Taxonomy" id="1812826"/>
    <lineage>
        <taxon>Bacteria</taxon>
        <taxon>Bacillati</taxon>
        <taxon>Actinomycetota</taxon>
        <taxon>Actinomycetes</taxon>
        <taxon>Micrococcales</taxon>
        <taxon>Jonesiaceae</taxon>
        <taxon>Populibacterium</taxon>
    </lineage>
</organism>
<dbReference type="RefSeq" id="WP_377465048.1">
    <property type="nucleotide sequence ID" value="NZ_JBHUOP010000001.1"/>
</dbReference>
<dbReference type="Proteomes" id="UP001597391">
    <property type="component" value="Unassembled WGS sequence"/>
</dbReference>
<name>A0ABW5XDT4_9MICO</name>
<keyword evidence="2" id="KW-1185">Reference proteome</keyword>
<accession>A0ABW5XDT4</accession>
<protein>
    <submittedName>
        <fullName evidence="1">Uncharacterized protein</fullName>
    </submittedName>
</protein>
<comment type="caution">
    <text evidence="1">The sequence shown here is derived from an EMBL/GenBank/DDBJ whole genome shotgun (WGS) entry which is preliminary data.</text>
</comment>